<keyword evidence="1 6" id="KW-0645">Protease</keyword>
<dbReference type="Gene3D" id="2.30.42.10">
    <property type="match status" value="1"/>
</dbReference>
<reference evidence="6 7" key="1">
    <citation type="submission" date="2018-10" db="EMBL/GenBank/DDBJ databases">
        <title>Sequencing the genomes of 1000 actinobacteria strains.</title>
        <authorList>
            <person name="Klenk H.-P."/>
        </authorList>
    </citation>
    <scope>NUCLEOTIDE SEQUENCE [LARGE SCALE GENOMIC DNA]</scope>
    <source>
        <strain evidence="6 7">DSM 17894</strain>
    </source>
</reference>
<feature type="region of interest" description="Disordered" evidence="3">
    <location>
        <begin position="277"/>
        <end position="327"/>
    </location>
</feature>
<dbReference type="InterPro" id="IPR036034">
    <property type="entry name" value="PDZ_sf"/>
</dbReference>
<keyword evidence="2" id="KW-0378">Hydrolase</keyword>
<feature type="compositionally biased region" description="Low complexity" evidence="3">
    <location>
        <begin position="75"/>
        <end position="95"/>
    </location>
</feature>
<evidence type="ECO:0000313" key="7">
    <source>
        <dbReference type="Proteomes" id="UP000280008"/>
    </source>
</evidence>
<dbReference type="Pfam" id="PF13180">
    <property type="entry name" value="PDZ_2"/>
    <property type="match status" value="1"/>
</dbReference>
<dbReference type="SUPFAM" id="SSF50156">
    <property type="entry name" value="PDZ domain-like"/>
    <property type="match status" value="1"/>
</dbReference>
<dbReference type="SMART" id="SM00228">
    <property type="entry name" value="PDZ"/>
    <property type="match status" value="1"/>
</dbReference>
<dbReference type="GO" id="GO:0006508">
    <property type="term" value="P:proteolysis"/>
    <property type="evidence" value="ECO:0007669"/>
    <property type="project" value="UniProtKB-KW"/>
</dbReference>
<dbReference type="PANTHER" id="PTHR43343:SF3">
    <property type="entry name" value="PROTEASE DO-LIKE 8, CHLOROPLASTIC"/>
    <property type="match status" value="1"/>
</dbReference>
<feature type="compositionally biased region" description="Gly residues" evidence="3">
    <location>
        <begin position="286"/>
        <end position="316"/>
    </location>
</feature>
<dbReference type="AlphaFoldDB" id="A0A495IG68"/>
<dbReference type="InterPro" id="IPR009003">
    <property type="entry name" value="Peptidase_S1_PA"/>
</dbReference>
<dbReference type="GO" id="GO:0004252">
    <property type="term" value="F:serine-type endopeptidase activity"/>
    <property type="evidence" value="ECO:0007669"/>
    <property type="project" value="InterPro"/>
</dbReference>
<keyword evidence="4" id="KW-0472">Membrane</keyword>
<feature type="compositionally biased region" description="Low complexity" evidence="3">
    <location>
        <begin position="317"/>
        <end position="327"/>
    </location>
</feature>
<evidence type="ECO:0000313" key="6">
    <source>
        <dbReference type="EMBL" id="RKR74331.1"/>
    </source>
</evidence>
<dbReference type="SUPFAM" id="SSF50494">
    <property type="entry name" value="Trypsin-like serine proteases"/>
    <property type="match status" value="1"/>
</dbReference>
<dbReference type="PRINTS" id="PR00834">
    <property type="entry name" value="PROTEASES2C"/>
</dbReference>
<name>A0A495IG68_9MICO</name>
<keyword evidence="4" id="KW-1133">Transmembrane helix</keyword>
<keyword evidence="4" id="KW-0812">Transmembrane</keyword>
<dbReference type="EMBL" id="RBKS01000001">
    <property type="protein sequence ID" value="RKR74331.1"/>
    <property type="molecule type" value="Genomic_DNA"/>
</dbReference>
<sequence length="635" mass="62473">MNDSSNLTPGASENDDERTTQSSAEQTAGAAQSASDAARDETTEYGTAEIRQAADGRSQDDQPTTELPSAQLPSTTEQGAGAAATTPADAPTAHTLPHRTGPTPAHYVNAADDTYQAYDPAAAQRAAQGQQQPGQQQPGQASGQPNYGAAQYAQQAYGYGQERDAQTGYGQGAYGQQSGYGQGAYGQQTGYGQQGGYGQPGAYGTDQYGQHNYAQSPYGYGQVPPAFQQPKRKPKRWQVVTGAAVAVVLIAGAAGTGAYAIGHASGESAANAAGQNQTLQLPNGSSGSGSSGTSPFGGSGTSGGFGSGGTSGGSSSGTGTVPSSATAATSTEKAGLVTIVSTLDYDESSKSAGTGMIMTSNGEILTNNHVIEGATSITVTVVSTGQSYTASVIGTDATHDVAVLKLKGASGLTPVSFAASASVKAGDSVHSTGNAEGTGSLVTAKGTVTATNQSITVQSESGSGTESLSNLIEISADVVSGDSGGPLRNSDGKVIGIVTAASSGTTDVTGYAIPIKSVLSIADDILAGKSSQYITIGLPAFLGAQISSTSDGTGTGTTGSGVTIAGTVTGSAAAKAGLVAGDTITAVAGTTITDATSLTDAIQSHKVGDQVTITYTDTAGASHTITVTLGSGPAA</sequence>
<dbReference type="RefSeq" id="WP_121369085.1">
    <property type="nucleotide sequence ID" value="NZ_RBKS01000001.1"/>
</dbReference>
<feature type="compositionally biased region" description="Polar residues" evidence="3">
    <location>
        <begin position="61"/>
        <end position="74"/>
    </location>
</feature>
<feature type="domain" description="PDZ" evidence="5">
    <location>
        <begin position="524"/>
        <end position="603"/>
    </location>
</feature>
<dbReference type="Pfam" id="PF13365">
    <property type="entry name" value="Trypsin_2"/>
    <property type="match status" value="1"/>
</dbReference>
<organism evidence="6 7">
    <name type="scientific">Frondihabitans australicus</name>
    <dbReference type="NCBI Taxonomy" id="386892"/>
    <lineage>
        <taxon>Bacteria</taxon>
        <taxon>Bacillati</taxon>
        <taxon>Actinomycetota</taxon>
        <taxon>Actinomycetes</taxon>
        <taxon>Micrococcales</taxon>
        <taxon>Microbacteriaceae</taxon>
        <taxon>Frondihabitans</taxon>
    </lineage>
</organism>
<dbReference type="OrthoDB" id="73775at2"/>
<feature type="region of interest" description="Disordered" evidence="3">
    <location>
        <begin position="1"/>
        <end position="146"/>
    </location>
</feature>
<dbReference type="InterPro" id="IPR051201">
    <property type="entry name" value="Chloro_Bact_Ser_Proteases"/>
</dbReference>
<proteinExistence type="predicted"/>
<dbReference type="InterPro" id="IPR001478">
    <property type="entry name" value="PDZ"/>
</dbReference>
<dbReference type="Proteomes" id="UP000280008">
    <property type="component" value="Unassembled WGS sequence"/>
</dbReference>
<protein>
    <submittedName>
        <fullName evidence="6">S1-C subfamily serine protease</fullName>
    </submittedName>
</protein>
<evidence type="ECO:0000256" key="2">
    <source>
        <dbReference type="ARBA" id="ARBA00022801"/>
    </source>
</evidence>
<keyword evidence="7" id="KW-1185">Reference proteome</keyword>
<feature type="compositionally biased region" description="Low complexity" evidence="3">
    <location>
        <begin position="116"/>
        <end position="146"/>
    </location>
</feature>
<dbReference type="InterPro" id="IPR001940">
    <property type="entry name" value="Peptidase_S1C"/>
</dbReference>
<evidence type="ECO:0000256" key="4">
    <source>
        <dbReference type="SAM" id="Phobius"/>
    </source>
</evidence>
<evidence type="ECO:0000256" key="1">
    <source>
        <dbReference type="ARBA" id="ARBA00022670"/>
    </source>
</evidence>
<gene>
    <name evidence="6" type="ORF">C8E83_1441</name>
</gene>
<dbReference type="PANTHER" id="PTHR43343">
    <property type="entry name" value="PEPTIDASE S12"/>
    <property type="match status" value="1"/>
</dbReference>
<feature type="compositionally biased region" description="Polar residues" evidence="3">
    <location>
        <begin position="1"/>
        <end position="11"/>
    </location>
</feature>
<evidence type="ECO:0000256" key="3">
    <source>
        <dbReference type="SAM" id="MobiDB-lite"/>
    </source>
</evidence>
<comment type="caution">
    <text evidence="6">The sequence shown here is derived from an EMBL/GenBank/DDBJ whole genome shotgun (WGS) entry which is preliminary data.</text>
</comment>
<dbReference type="PROSITE" id="PS50106">
    <property type="entry name" value="PDZ"/>
    <property type="match status" value="1"/>
</dbReference>
<accession>A0A495IG68</accession>
<evidence type="ECO:0000259" key="5">
    <source>
        <dbReference type="PROSITE" id="PS50106"/>
    </source>
</evidence>
<dbReference type="Gene3D" id="2.40.10.120">
    <property type="match status" value="1"/>
</dbReference>
<feature type="transmembrane region" description="Helical" evidence="4">
    <location>
        <begin position="239"/>
        <end position="261"/>
    </location>
</feature>